<dbReference type="AlphaFoldDB" id="A0A6I1GLU5"/>
<keyword evidence="2" id="KW-0472">Membrane</keyword>
<keyword evidence="2" id="KW-1133">Transmembrane helix</keyword>
<organism evidence="3 4">
    <name type="scientific">Bifidobacterium leontopitheci</name>
    <dbReference type="NCBI Taxonomy" id="2650774"/>
    <lineage>
        <taxon>Bacteria</taxon>
        <taxon>Bacillati</taxon>
        <taxon>Actinomycetota</taxon>
        <taxon>Actinomycetes</taxon>
        <taxon>Bifidobacteriales</taxon>
        <taxon>Bifidobacteriaceae</taxon>
        <taxon>Bifidobacterium</taxon>
    </lineage>
</organism>
<sequence length="123" mass="12246">MAPRRNTRTAGAAASLPRRLRDGVASAIAVAMMFATAVVGAATAPLASGNTTMNRTAQAAAGICVPTTHDLGDSTAVGSMNDTGVATYVGRNFFVGTPTTDSGKLNGDPAPGPTGRTLPKSKA</sequence>
<protein>
    <submittedName>
        <fullName evidence="3">Cell surface protein</fullName>
    </submittedName>
</protein>
<feature type="region of interest" description="Disordered" evidence="1">
    <location>
        <begin position="98"/>
        <end position="123"/>
    </location>
</feature>
<keyword evidence="4" id="KW-1185">Reference proteome</keyword>
<comment type="caution">
    <text evidence="3">The sequence shown here is derived from an EMBL/GenBank/DDBJ whole genome shotgun (WGS) entry which is preliminary data.</text>
</comment>
<dbReference type="Proteomes" id="UP000441772">
    <property type="component" value="Unassembled WGS sequence"/>
</dbReference>
<keyword evidence="2" id="KW-0812">Transmembrane</keyword>
<evidence type="ECO:0000256" key="2">
    <source>
        <dbReference type="SAM" id="Phobius"/>
    </source>
</evidence>
<feature type="transmembrane region" description="Helical" evidence="2">
    <location>
        <begin position="24"/>
        <end position="47"/>
    </location>
</feature>
<evidence type="ECO:0000313" key="4">
    <source>
        <dbReference type="Proteomes" id="UP000441772"/>
    </source>
</evidence>
<dbReference type="EMBL" id="WBVT01000058">
    <property type="protein sequence ID" value="KAB7788978.1"/>
    <property type="molecule type" value="Genomic_DNA"/>
</dbReference>
<gene>
    <name evidence="3" type="ORF">F7D09_2066</name>
</gene>
<name>A0A6I1GLU5_9BIFI</name>
<reference evidence="3 4" key="1">
    <citation type="submission" date="2019-09" db="EMBL/GenBank/DDBJ databases">
        <title>Characterization of the phylogenetic diversity of two novel species belonging to the genus Bifidobacterium: Bifidobacterium cebidarum sp. nov. and Bifidobacterium leontopitheci sp. nov.</title>
        <authorList>
            <person name="Lugli G.A."/>
            <person name="Duranti S."/>
            <person name="Milani C."/>
            <person name="Turroni F."/>
            <person name="Ventura M."/>
        </authorList>
    </citation>
    <scope>NUCLEOTIDE SEQUENCE [LARGE SCALE GENOMIC DNA]</scope>
    <source>
        <strain evidence="3 4">LMG 31471</strain>
    </source>
</reference>
<accession>A0A6I1GLU5</accession>
<evidence type="ECO:0000313" key="3">
    <source>
        <dbReference type="EMBL" id="KAB7788978.1"/>
    </source>
</evidence>
<proteinExistence type="predicted"/>
<evidence type="ECO:0000256" key="1">
    <source>
        <dbReference type="SAM" id="MobiDB-lite"/>
    </source>
</evidence>